<sequence>MSNIKTISPWRSLHGPVLFRFAVLGVVSIMLGGVEILRLWELSRLVSDLLQDNTETPATWRLVYVLALFCIVHPALYAATVYTRNVLIQLKSYNEIRQDFFTRVLTQPYQTMRRLSTGKVLAYATSYPGSVVSLGSVLLSDLGYFIAFLVMLGIVLVNASNLLIIPVLFWIIALFVVAGISYRSIDRAASKSIAASSDLNGAKSDFLDNFALIKTSGNDSFHHNELDRRFSDAKAKAVAVGNRTTGLLSAVNFVNSTTIAMGVGILAFLQMRGEADVALFVLFVPVMLQLAAISQIAMGSINSGLIAIGEIRAVRKSFSDTDVTLADHNANQTGEITANAMTIIHPRGDNPILKDIDFTFTSGSRIGIAAPSGAGKSTLLLAIAGLVPRQSGALNVGKIEDRIAICMQEPQVLNTSISNNLLYGAASDATDRLTEILHVVELDEVLIPGGMAENGLETVISPNGSNLSGGQKQRLALARAILSRPEILILDEALSGVDEAQELRILGAIDTLLPNTTFIIASHRASSLFHCTRMFSIENARLVEIDKAPLAQ</sequence>
<dbReference type="InterPro" id="IPR036640">
    <property type="entry name" value="ABC1_TM_sf"/>
</dbReference>
<dbReference type="PROSITE" id="PS50893">
    <property type="entry name" value="ABC_TRANSPORTER_2"/>
    <property type="match status" value="1"/>
</dbReference>
<comment type="caution">
    <text evidence="10">The sequence shown here is derived from an EMBL/GenBank/DDBJ whole genome shotgun (WGS) entry which is preliminary data.</text>
</comment>
<feature type="domain" description="ABC transmembrane type-1" evidence="9">
    <location>
        <begin position="22"/>
        <end position="303"/>
    </location>
</feature>
<dbReference type="PANTHER" id="PTHR24221:SF654">
    <property type="entry name" value="ATP-BINDING CASSETTE SUB-FAMILY B MEMBER 6"/>
    <property type="match status" value="1"/>
</dbReference>
<dbReference type="PANTHER" id="PTHR24221">
    <property type="entry name" value="ATP-BINDING CASSETTE SUB-FAMILY B"/>
    <property type="match status" value="1"/>
</dbReference>
<dbReference type="Pfam" id="PF00664">
    <property type="entry name" value="ABC_membrane"/>
    <property type="match status" value="1"/>
</dbReference>
<dbReference type="RefSeq" id="WP_174136713.1">
    <property type="nucleotide sequence ID" value="NZ_JABUFE010000003.1"/>
</dbReference>
<evidence type="ECO:0000259" key="8">
    <source>
        <dbReference type="PROSITE" id="PS50893"/>
    </source>
</evidence>
<keyword evidence="5 7" id="KW-1133">Transmembrane helix</keyword>
<evidence type="ECO:0000256" key="6">
    <source>
        <dbReference type="ARBA" id="ARBA00023136"/>
    </source>
</evidence>
<comment type="subcellular location">
    <subcellularLocation>
        <location evidence="1">Cell membrane</location>
        <topology evidence="1">Multi-pass membrane protein</topology>
    </subcellularLocation>
</comment>
<evidence type="ECO:0000256" key="4">
    <source>
        <dbReference type="ARBA" id="ARBA00022840"/>
    </source>
</evidence>
<evidence type="ECO:0000256" key="3">
    <source>
        <dbReference type="ARBA" id="ARBA00022741"/>
    </source>
</evidence>
<dbReference type="Proteomes" id="UP000777935">
    <property type="component" value="Unassembled WGS sequence"/>
</dbReference>
<dbReference type="InterPro" id="IPR027417">
    <property type="entry name" value="P-loop_NTPase"/>
</dbReference>
<keyword evidence="2 7" id="KW-0812">Transmembrane</keyword>
<evidence type="ECO:0000313" key="11">
    <source>
        <dbReference type="Proteomes" id="UP000777935"/>
    </source>
</evidence>
<dbReference type="PROSITE" id="PS50929">
    <property type="entry name" value="ABC_TM1F"/>
    <property type="match status" value="1"/>
</dbReference>
<feature type="transmembrane region" description="Helical" evidence="7">
    <location>
        <begin position="145"/>
        <end position="178"/>
    </location>
</feature>
<dbReference type="InterPro" id="IPR003439">
    <property type="entry name" value="ABC_transporter-like_ATP-bd"/>
</dbReference>
<gene>
    <name evidence="10" type="ORF">HRQ87_07060</name>
</gene>
<evidence type="ECO:0000259" key="9">
    <source>
        <dbReference type="PROSITE" id="PS50929"/>
    </source>
</evidence>
<dbReference type="GO" id="GO:0005524">
    <property type="term" value="F:ATP binding"/>
    <property type="evidence" value="ECO:0007669"/>
    <property type="project" value="UniProtKB-KW"/>
</dbReference>
<dbReference type="InterPro" id="IPR017871">
    <property type="entry name" value="ABC_transporter-like_CS"/>
</dbReference>
<organism evidence="10 11">
    <name type="scientific">Parasulfitobacter algicola</name>
    <dbReference type="NCBI Taxonomy" id="2614809"/>
    <lineage>
        <taxon>Bacteria</taxon>
        <taxon>Pseudomonadati</taxon>
        <taxon>Pseudomonadota</taxon>
        <taxon>Alphaproteobacteria</taxon>
        <taxon>Rhodobacterales</taxon>
        <taxon>Roseobacteraceae</taxon>
        <taxon>Parasulfitobacter</taxon>
    </lineage>
</organism>
<dbReference type="InterPro" id="IPR003593">
    <property type="entry name" value="AAA+_ATPase"/>
</dbReference>
<dbReference type="SMART" id="SM00382">
    <property type="entry name" value="AAA"/>
    <property type="match status" value="1"/>
</dbReference>
<dbReference type="EMBL" id="JABUFE010000003">
    <property type="protein sequence ID" value="NSX54561.1"/>
    <property type="molecule type" value="Genomic_DNA"/>
</dbReference>
<dbReference type="Gene3D" id="3.40.50.300">
    <property type="entry name" value="P-loop containing nucleotide triphosphate hydrolases"/>
    <property type="match status" value="1"/>
</dbReference>
<feature type="transmembrane region" description="Helical" evidence="7">
    <location>
        <begin position="60"/>
        <end position="82"/>
    </location>
</feature>
<keyword evidence="4 10" id="KW-0067">ATP-binding</keyword>
<accession>A0ABX2IW76</accession>
<dbReference type="InterPro" id="IPR039421">
    <property type="entry name" value="Type_1_exporter"/>
</dbReference>
<evidence type="ECO:0000256" key="5">
    <source>
        <dbReference type="ARBA" id="ARBA00022989"/>
    </source>
</evidence>
<evidence type="ECO:0000313" key="10">
    <source>
        <dbReference type="EMBL" id="NSX54561.1"/>
    </source>
</evidence>
<proteinExistence type="predicted"/>
<evidence type="ECO:0000256" key="1">
    <source>
        <dbReference type="ARBA" id="ARBA00004651"/>
    </source>
</evidence>
<reference evidence="10 11" key="1">
    <citation type="submission" date="2020-06" db="EMBL/GenBank/DDBJ databases">
        <title>Sulfitobacter algicola sp. nov., isolated from green algae.</title>
        <authorList>
            <person name="Wang C."/>
        </authorList>
    </citation>
    <scope>NUCLEOTIDE SEQUENCE [LARGE SCALE GENOMIC DNA]</scope>
    <source>
        <strain evidence="10 11">1151</strain>
    </source>
</reference>
<dbReference type="Gene3D" id="1.20.1560.10">
    <property type="entry name" value="ABC transporter type 1, transmembrane domain"/>
    <property type="match status" value="1"/>
</dbReference>
<feature type="domain" description="ABC transporter" evidence="8">
    <location>
        <begin position="338"/>
        <end position="550"/>
    </location>
</feature>
<keyword evidence="6 7" id="KW-0472">Membrane</keyword>
<keyword evidence="11" id="KW-1185">Reference proteome</keyword>
<feature type="transmembrane region" description="Helical" evidence="7">
    <location>
        <begin position="21"/>
        <end position="40"/>
    </location>
</feature>
<evidence type="ECO:0000256" key="2">
    <source>
        <dbReference type="ARBA" id="ARBA00022692"/>
    </source>
</evidence>
<evidence type="ECO:0000256" key="7">
    <source>
        <dbReference type="SAM" id="Phobius"/>
    </source>
</evidence>
<dbReference type="SUPFAM" id="SSF90123">
    <property type="entry name" value="ABC transporter transmembrane region"/>
    <property type="match status" value="1"/>
</dbReference>
<feature type="transmembrane region" description="Helical" evidence="7">
    <location>
        <begin position="253"/>
        <end position="271"/>
    </location>
</feature>
<dbReference type="Pfam" id="PF00005">
    <property type="entry name" value="ABC_tran"/>
    <property type="match status" value="1"/>
</dbReference>
<dbReference type="InterPro" id="IPR011527">
    <property type="entry name" value="ABC1_TM_dom"/>
</dbReference>
<dbReference type="PROSITE" id="PS00211">
    <property type="entry name" value="ABC_TRANSPORTER_1"/>
    <property type="match status" value="1"/>
</dbReference>
<keyword evidence="3" id="KW-0547">Nucleotide-binding</keyword>
<feature type="transmembrane region" description="Helical" evidence="7">
    <location>
        <begin position="277"/>
        <end position="298"/>
    </location>
</feature>
<protein>
    <submittedName>
        <fullName evidence="10">ABC transporter ATP-binding protein</fullName>
    </submittedName>
</protein>
<name>A0ABX2IW76_9RHOB</name>
<dbReference type="SUPFAM" id="SSF52540">
    <property type="entry name" value="P-loop containing nucleoside triphosphate hydrolases"/>
    <property type="match status" value="1"/>
</dbReference>